<evidence type="ECO:0000259" key="6">
    <source>
        <dbReference type="PROSITE" id="PS50977"/>
    </source>
</evidence>
<dbReference type="Gene3D" id="1.10.357.10">
    <property type="entry name" value="Tetracycline Repressor, domain 2"/>
    <property type="match status" value="2"/>
</dbReference>
<dbReference type="GO" id="GO:0000976">
    <property type="term" value="F:transcription cis-regulatory region binding"/>
    <property type="evidence" value="ECO:0007669"/>
    <property type="project" value="TreeGrafter"/>
</dbReference>
<keyword evidence="3" id="KW-0804">Transcription</keyword>
<dbReference type="PANTHER" id="PTHR30055">
    <property type="entry name" value="HTH-TYPE TRANSCRIPTIONAL REGULATOR RUTR"/>
    <property type="match status" value="1"/>
</dbReference>
<keyword evidence="2 4" id="KW-0238">DNA-binding</keyword>
<keyword evidence="1" id="KW-0805">Transcription regulation</keyword>
<evidence type="ECO:0000256" key="1">
    <source>
        <dbReference type="ARBA" id="ARBA00023015"/>
    </source>
</evidence>
<gene>
    <name evidence="7" type="ORF">HNP52_003457</name>
</gene>
<feature type="domain" description="HTH tetR-type" evidence="6">
    <location>
        <begin position="276"/>
        <end position="336"/>
    </location>
</feature>
<accession>A0A7W7NSJ1</accession>
<dbReference type="RefSeq" id="WP_184168833.1">
    <property type="nucleotide sequence ID" value="NZ_JACHLN010000003.1"/>
</dbReference>
<dbReference type="PANTHER" id="PTHR30055:SF234">
    <property type="entry name" value="HTH-TYPE TRANSCRIPTIONAL REGULATOR BETI"/>
    <property type="match status" value="1"/>
</dbReference>
<evidence type="ECO:0000256" key="3">
    <source>
        <dbReference type="ARBA" id="ARBA00023163"/>
    </source>
</evidence>
<evidence type="ECO:0000313" key="7">
    <source>
        <dbReference type="EMBL" id="MBB4840365.1"/>
    </source>
</evidence>
<name>A0A7W7NSJ1_9SPHN</name>
<dbReference type="PROSITE" id="PS50977">
    <property type="entry name" value="HTH_TETR_2"/>
    <property type="match status" value="2"/>
</dbReference>
<evidence type="ECO:0000256" key="2">
    <source>
        <dbReference type="ARBA" id="ARBA00023125"/>
    </source>
</evidence>
<protein>
    <submittedName>
        <fullName evidence="7">AcrR family transcriptional regulator</fullName>
    </submittedName>
</protein>
<dbReference type="SUPFAM" id="SSF46689">
    <property type="entry name" value="Homeodomain-like"/>
    <property type="match status" value="2"/>
</dbReference>
<evidence type="ECO:0000256" key="4">
    <source>
        <dbReference type="PROSITE-ProRule" id="PRU00335"/>
    </source>
</evidence>
<dbReference type="GO" id="GO:0003700">
    <property type="term" value="F:DNA-binding transcription factor activity"/>
    <property type="evidence" value="ECO:0007669"/>
    <property type="project" value="TreeGrafter"/>
</dbReference>
<evidence type="ECO:0000256" key="5">
    <source>
        <dbReference type="SAM" id="MobiDB-lite"/>
    </source>
</evidence>
<organism evidence="7 8">
    <name type="scientific">Sphingomonas kyeonggiensis</name>
    <dbReference type="NCBI Taxonomy" id="1268553"/>
    <lineage>
        <taxon>Bacteria</taxon>
        <taxon>Pseudomonadati</taxon>
        <taxon>Pseudomonadota</taxon>
        <taxon>Alphaproteobacteria</taxon>
        <taxon>Sphingomonadales</taxon>
        <taxon>Sphingomonadaceae</taxon>
        <taxon>Sphingomonas</taxon>
    </lineage>
</organism>
<dbReference type="AlphaFoldDB" id="A0A7W7NSJ1"/>
<dbReference type="Proteomes" id="UP000575241">
    <property type="component" value="Unassembled WGS sequence"/>
</dbReference>
<proteinExistence type="predicted"/>
<reference evidence="7 8" key="1">
    <citation type="submission" date="2020-08" db="EMBL/GenBank/DDBJ databases">
        <title>Functional genomics of gut bacteria from endangered species of beetles.</title>
        <authorList>
            <person name="Carlos-Shanley C."/>
        </authorList>
    </citation>
    <scope>NUCLEOTIDE SEQUENCE [LARGE SCALE GENOMIC DNA]</scope>
    <source>
        <strain evidence="7 8">S00224</strain>
    </source>
</reference>
<keyword evidence="8" id="KW-1185">Reference proteome</keyword>
<sequence length="467" mass="50364">MVWAIRGLLLEGVLLVWCRASLERREDWRPCSAEEYGLVMPKNVGSSDRLATDGAVRERRRPGSPARAARTKARIADAVITLLAESGSSRVTHRLVAAAAGVSLAATTYHYATKGEMIADASRRLLDGYVESFRRAARRQRRGKGRAPDLAGFVTKLLTNASGRYRRLALAWCEIILEAARTAEGHAIADEWFGKLFEAWSDLARAMYGELSDEAVVSGIDTAIGLLFITLPLELKPEQVAAVFAAGADPVIHWAPRVSVPEAAPSAPARRTPKARETRERILEGAIALLVANGAGAVTYKAVAQECGLTIAAPAYHFGSIDGLLKAAEAELFARSKHRYRDMVGSAGGAGLTLDGLADLTTAVFVREVTQHGRAAIAIYSIGVESARRLDLRSAVWSVIADQAKAWRRQLEQLNQDVAAFDAMRMQAVFIGKQIRALSTGCPIAQLSAARSAFRDEIAAAGKMPTH</sequence>
<feature type="DNA-binding region" description="H-T-H motif" evidence="4">
    <location>
        <begin position="92"/>
        <end position="111"/>
    </location>
</feature>
<dbReference type="Pfam" id="PF00440">
    <property type="entry name" value="TetR_N"/>
    <property type="match status" value="1"/>
</dbReference>
<dbReference type="EMBL" id="JACHLN010000003">
    <property type="protein sequence ID" value="MBB4840365.1"/>
    <property type="molecule type" value="Genomic_DNA"/>
</dbReference>
<feature type="DNA-binding region" description="H-T-H motif" evidence="4">
    <location>
        <begin position="299"/>
        <end position="318"/>
    </location>
</feature>
<comment type="caution">
    <text evidence="7">The sequence shown here is derived from an EMBL/GenBank/DDBJ whole genome shotgun (WGS) entry which is preliminary data.</text>
</comment>
<dbReference type="InterPro" id="IPR009057">
    <property type="entry name" value="Homeodomain-like_sf"/>
</dbReference>
<feature type="region of interest" description="Disordered" evidence="5">
    <location>
        <begin position="49"/>
        <end position="68"/>
    </location>
</feature>
<evidence type="ECO:0000313" key="8">
    <source>
        <dbReference type="Proteomes" id="UP000575241"/>
    </source>
</evidence>
<dbReference type="InterPro" id="IPR001647">
    <property type="entry name" value="HTH_TetR"/>
</dbReference>
<feature type="domain" description="HTH tetR-type" evidence="6">
    <location>
        <begin position="69"/>
        <end position="129"/>
    </location>
</feature>
<dbReference type="InterPro" id="IPR050109">
    <property type="entry name" value="HTH-type_TetR-like_transc_reg"/>
</dbReference>